<dbReference type="SUPFAM" id="SSF51556">
    <property type="entry name" value="Metallo-dependent hydrolases"/>
    <property type="match status" value="1"/>
</dbReference>
<evidence type="ECO:0000256" key="2">
    <source>
        <dbReference type="ARBA" id="ARBA00022801"/>
    </source>
</evidence>
<dbReference type="PROSITE" id="PS01091">
    <property type="entry name" value="TATD_3"/>
    <property type="match status" value="1"/>
</dbReference>
<gene>
    <name evidence="4" type="ORF">SAMN02745207_03936</name>
</gene>
<reference evidence="4 5" key="1">
    <citation type="submission" date="2016-11" db="EMBL/GenBank/DDBJ databases">
        <authorList>
            <person name="Jaros S."/>
            <person name="Januszkiewicz K."/>
            <person name="Wedrychowicz H."/>
        </authorList>
    </citation>
    <scope>NUCLEOTIDE SEQUENCE [LARGE SCALE GENOMIC DNA]</scope>
    <source>
        <strain evidence="4 5">DSM 8605</strain>
    </source>
</reference>
<dbReference type="EMBL" id="FQXM01000037">
    <property type="protein sequence ID" value="SHI03306.1"/>
    <property type="molecule type" value="Genomic_DNA"/>
</dbReference>
<dbReference type="OrthoDB" id="9810005at2"/>
<dbReference type="Proteomes" id="UP000184447">
    <property type="component" value="Unassembled WGS sequence"/>
</dbReference>
<dbReference type="InterPro" id="IPR001130">
    <property type="entry name" value="TatD-like"/>
</dbReference>
<dbReference type="GO" id="GO:0016788">
    <property type="term" value="F:hydrolase activity, acting on ester bonds"/>
    <property type="evidence" value="ECO:0007669"/>
    <property type="project" value="InterPro"/>
</dbReference>
<feature type="binding site" evidence="3">
    <location>
        <position position="8"/>
    </location>
    <ligand>
        <name>a divalent metal cation</name>
        <dbReference type="ChEBI" id="CHEBI:60240"/>
        <label>1</label>
    </ligand>
</feature>
<organism evidence="4 5">
    <name type="scientific">Clostridium grantii DSM 8605</name>
    <dbReference type="NCBI Taxonomy" id="1121316"/>
    <lineage>
        <taxon>Bacteria</taxon>
        <taxon>Bacillati</taxon>
        <taxon>Bacillota</taxon>
        <taxon>Clostridia</taxon>
        <taxon>Eubacteriales</taxon>
        <taxon>Clostridiaceae</taxon>
        <taxon>Clostridium</taxon>
    </lineage>
</organism>
<evidence type="ECO:0000256" key="1">
    <source>
        <dbReference type="ARBA" id="ARBA00022723"/>
    </source>
</evidence>
<feature type="binding site" evidence="3">
    <location>
        <position position="6"/>
    </location>
    <ligand>
        <name>a divalent metal cation</name>
        <dbReference type="ChEBI" id="CHEBI:60240"/>
        <label>1</label>
    </ligand>
</feature>
<accession>A0A1M5XU71</accession>
<feature type="binding site" evidence="3">
    <location>
        <position position="92"/>
    </location>
    <ligand>
        <name>a divalent metal cation</name>
        <dbReference type="ChEBI" id="CHEBI:60240"/>
        <label>1</label>
    </ligand>
</feature>
<dbReference type="FunFam" id="3.20.20.140:FF:000005">
    <property type="entry name" value="TatD family hydrolase"/>
    <property type="match status" value="1"/>
</dbReference>
<feature type="binding site" evidence="3">
    <location>
        <position position="129"/>
    </location>
    <ligand>
        <name>a divalent metal cation</name>
        <dbReference type="ChEBI" id="CHEBI:60240"/>
        <label>2</label>
    </ligand>
</feature>
<keyword evidence="1 3" id="KW-0479">Metal-binding</keyword>
<evidence type="ECO:0000256" key="3">
    <source>
        <dbReference type="PIRSR" id="PIRSR005902-1"/>
    </source>
</evidence>
<dbReference type="PIRSF" id="PIRSF005902">
    <property type="entry name" value="DNase_TatD"/>
    <property type="match status" value="1"/>
</dbReference>
<dbReference type="Gene3D" id="3.20.20.140">
    <property type="entry name" value="Metal-dependent hydrolases"/>
    <property type="match status" value="1"/>
</dbReference>
<dbReference type="RefSeq" id="WP_073340751.1">
    <property type="nucleotide sequence ID" value="NZ_FQXM01000037.1"/>
</dbReference>
<dbReference type="CDD" id="cd01310">
    <property type="entry name" value="TatD_DNAse"/>
    <property type="match status" value="1"/>
</dbReference>
<dbReference type="STRING" id="1121316.SAMN02745207_03936"/>
<dbReference type="InterPro" id="IPR018228">
    <property type="entry name" value="DNase_TatD-rel_CS"/>
</dbReference>
<dbReference type="GO" id="GO:0004536">
    <property type="term" value="F:DNA nuclease activity"/>
    <property type="evidence" value="ECO:0007669"/>
    <property type="project" value="InterPro"/>
</dbReference>
<feature type="binding site" evidence="3">
    <location>
        <position position="152"/>
    </location>
    <ligand>
        <name>a divalent metal cation</name>
        <dbReference type="ChEBI" id="CHEBI:60240"/>
        <label>2</label>
    </ligand>
</feature>
<proteinExistence type="predicted"/>
<dbReference type="GO" id="GO:0005829">
    <property type="term" value="C:cytosol"/>
    <property type="evidence" value="ECO:0007669"/>
    <property type="project" value="TreeGrafter"/>
</dbReference>
<dbReference type="InterPro" id="IPR015991">
    <property type="entry name" value="TatD/YcfH-like"/>
</dbReference>
<name>A0A1M5XU71_9CLOT</name>
<sequence>MIFDTHAHYDDERFDEDRETVITELRENGVAAVLNCGSSLKGTLASLKLSEEHNFFYAAIGIHPECANEFDEEVYNQLKKMALDTKVKAIGEIGLDYYWEENPSKDIQIKVMRKQMELARELNLPVVIHDREAHEDVLNIIKDYPEVRGVIHSFSGSVEFAKECLKQGYYIGFTGVVTFKNAKKIKNVAKEIPLNRILVETDCPYMTPEPHRGKRNRSDYIPNIIKTIAELRAVSFKDIEEASIKNAQELFDIKLSS</sequence>
<dbReference type="AlphaFoldDB" id="A0A1M5XU71"/>
<keyword evidence="5" id="KW-1185">Reference proteome</keyword>
<evidence type="ECO:0000313" key="4">
    <source>
        <dbReference type="EMBL" id="SHI03306.1"/>
    </source>
</evidence>
<evidence type="ECO:0000313" key="5">
    <source>
        <dbReference type="Proteomes" id="UP000184447"/>
    </source>
</evidence>
<dbReference type="PANTHER" id="PTHR46124:SF2">
    <property type="entry name" value="D-AMINOACYL-TRNA DEACYLASE"/>
    <property type="match status" value="1"/>
</dbReference>
<dbReference type="InterPro" id="IPR032466">
    <property type="entry name" value="Metal_Hydrolase"/>
</dbReference>
<dbReference type="NCBIfam" id="TIGR00010">
    <property type="entry name" value="YchF/TatD family DNA exonuclease"/>
    <property type="match status" value="1"/>
</dbReference>
<dbReference type="Pfam" id="PF01026">
    <property type="entry name" value="TatD_DNase"/>
    <property type="match status" value="1"/>
</dbReference>
<feature type="binding site" evidence="3">
    <location>
        <position position="202"/>
    </location>
    <ligand>
        <name>a divalent metal cation</name>
        <dbReference type="ChEBI" id="CHEBI:60240"/>
        <label>1</label>
    </ligand>
</feature>
<protein>
    <submittedName>
        <fullName evidence="4">TatD DNase family protein</fullName>
    </submittedName>
</protein>
<dbReference type="PROSITE" id="PS01090">
    <property type="entry name" value="TATD_2"/>
    <property type="match status" value="1"/>
</dbReference>
<dbReference type="GO" id="GO:0046872">
    <property type="term" value="F:metal ion binding"/>
    <property type="evidence" value="ECO:0007669"/>
    <property type="project" value="UniProtKB-KW"/>
</dbReference>
<dbReference type="PANTHER" id="PTHR46124">
    <property type="entry name" value="D-AMINOACYL-TRNA DEACYLASE"/>
    <property type="match status" value="1"/>
</dbReference>
<keyword evidence="2" id="KW-0378">Hydrolase</keyword>